<feature type="compositionally biased region" description="Low complexity" evidence="1">
    <location>
        <begin position="437"/>
        <end position="466"/>
    </location>
</feature>
<name>A0A9Q5HX43_SANBA</name>
<gene>
    <name evidence="3" type="ORF">A7U60_g5384</name>
</gene>
<evidence type="ECO:0000256" key="1">
    <source>
        <dbReference type="SAM" id="MobiDB-lite"/>
    </source>
</evidence>
<feature type="region of interest" description="Disordered" evidence="1">
    <location>
        <begin position="120"/>
        <end position="139"/>
    </location>
</feature>
<dbReference type="AlphaFoldDB" id="A0A9Q5HX43"/>
<feature type="compositionally biased region" description="Basic and acidic residues" evidence="1">
    <location>
        <begin position="120"/>
        <end position="129"/>
    </location>
</feature>
<dbReference type="PANTHER" id="PTHR31131">
    <property type="entry name" value="CHROMOSOME 1, WHOLE GENOME SHOTGUN SEQUENCE"/>
    <property type="match status" value="1"/>
</dbReference>
<protein>
    <recommendedName>
        <fullName evidence="2">CASTOR ACT domain-containing protein</fullName>
    </recommendedName>
</protein>
<proteinExistence type="predicted"/>
<dbReference type="EMBL" id="LNZH02000191">
    <property type="protein sequence ID" value="OCB87479.1"/>
    <property type="molecule type" value="Genomic_DNA"/>
</dbReference>
<dbReference type="PANTHER" id="PTHR31131:SF6">
    <property type="entry name" value="CASTOR ACT DOMAIN-CONTAINING PROTEIN"/>
    <property type="match status" value="1"/>
</dbReference>
<sequence length="690" mass="75468">MPQCANLTWLLPARVLSRPQLLFSLSSSNRQHPLLPSTSLSQFFMDNESHNVTTISILDVSLSLVHIPRSRVSELNRPILKQLLRKGPKFLNLTANEIELSIFAEDDELMDFEPVARRDRQKQRLRDTASDVPAHRRRRRSHSCEALDAVEISLEKWKVLQIDSHDDSLSNSGSRVRELSSPLAAAGISILYQSSYLSDFIFVKAARLPEVVKILGAEGFTLYNANPYESYNAPGATGEDFLAQFSDETNAYGVNHSGTPGTMSPAVFSRTRSPSMASLAAFSNAMSKSGTAEELTSTLLMHRTKTSGSPMSSCTPSRASRTPKKSLSPAAAPVEVLTPDLACVGLTESAADVWSVKIITLVGYPELIPTPITEPIPSSSRISHGEHRRNSLVESLYGCPPNIPHRNTSSPVAGPLSPSAVFGHDREDSDAGKDSDSGVASSARPKSSSSSYSSSDGDEYFSSSSPYNRTRPSSDTAPSPVSATSQSSAQSLPERLDEFRKSERRPRLSNISTVHHVQSNASPSEDDHLPRSRTHTSSRSAEAQALRVPFFSFTRTSEGSSLTTDIRILSALFAPDERHMVICSGTLLDAGDELNARAAVEEQFGVVSDRRSMFDLDCEEFDEEAVSGPMKCLQIDLQRFGLDKHGLVNRFSRVLEENNINHMYSSTYKTANLLVDKKNAGRAQALLRSC</sequence>
<evidence type="ECO:0000313" key="4">
    <source>
        <dbReference type="Proteomes" id="UP000757232"/>
    </source>
</evidence>
<feature type="region of interest" description="Disordered" evidence="1">
    <location>
        <begin position="395"/>
        <end position="541"/>
    </location>
</feature>
<feature type="compositionally biased region" description="Polar residues" evidence="1">
    <location>
        <begin position="467"/>
        <end position="491"/>
    </location>
</feature>
<dbReference type="InterPro" id="IPR051719">
    <property type="entry name" value="CASTOR_mTORC1"/>
</dbReference>
<evidence type="ECO:0000259" key="2">
    <source>
        <dbReference type="Pfam" id="PF13840"/>
    </source>
</evidence>
<keyword evidence="4" id="KW-1185">Reference proteome</keyword>
<accession>A0A9Q5HX43</accession>
<organism evidence="3 4">
    <name type="scientific">Sanghuangporus baumii</name>
    <name type="common">Phellinus baumii</name>
    <dbReference type="NCBI Taxonomy" id="108892"/>
    <lineage>
        <taxon>Eukaryota</taxon>
        <taxon>Fungi</taxon>
        <taxon>Dikarya</taxon>
        <taxon>Basidiomycota</taxon>
        <taxon>Agaricomycotina</taxon>
        <taxon>Agaricomycetes</taxon>
        <taxon>Hymenochaetales</taxon>
        <taxon>Hymenochaetaceae</taxon>
        <taxon>Sanghuangporus</taxon>
    </lineage>
</organism>
<dbReference type="SUPFAM" id="SSF55021">
    <property type="entry name" value="ACT-like"/>
    <property type="match status" value="1"/>
</dbReference>
<feature type="compositionally biased region" description="Polar residues" evidence="1">
    <location>
        <begin position="509"/>
        <end position="523"/>
    </location>
</feature>
<feature type="compositionally biased region" description="Basic and acidic residues" evidence="1">
    <location>
        <begin position="423"/>
        <end position="436"/>
    </location>
</feature>
<dbReference type="Gene3D" id="3.30.2130.10">
    <property type="entry name" value="VC0802-like"/>
    <property type="match status" value="2"/>
</dbReference>
<comment type="caution">
    <text evidence="3">The sequence shown here is derived from an EMBL/GenBank/DDBJ whole genome shotgun (WGS) entry which is preliminary data.</text>
</comment>
<reference evidence="3" key="1">
    <citation type="submission" date="2016-06" db="EMBL/GenBank/DDBJ databases">
        <title>Draft Genome sequence of the fungus Inonotus baumii.</title>
        <authorList>
            <person name="Zhu H."/>
            <person name="Lin W."/>
        </authorList>
    </citation>
    <scope>NUCLEOTIDE SEQUENCE</scope>
    <source>
        <strain evidence="3">821</strain>
    </source>
</reference>
<dbReference type="Pfam" id="PF13840">
    <property type="entry name" value="ACT_7"/>
    <property type="match status" value="1"/>
</dbReference>
<feature type="compositionally biased region" description="Low complexity" evidence="1">
    <location>
        <begin position="370"/>
        <end position="382"/>
    </location>
</feature>
<feature type="compositionally biased region" description="Polar residues" evidence="1">
    <location>
        <begin position="306"/>
        <end position="320"/>
    </location>
</feature>
<dbReference type="OrthoDB" id="58529at2759"/>
<dbReference type="InterPro" id="IPR027795">
    <property type="entry name" value="CASTOR_ACT_dom"/>
</dbReference>
<feature type="region of interest" description="Disordered" evidence="1">
    <location>
        <begin position="370"/>
        <end position="389"/>
    </location>
</feature>
<dbReference type="Proteomes" id="UP000757232">
    <property type="component" value="Unassembled WGS sequence"/>
</dbReference>
<dbReference type="InterPro" id="IPR045865">
    <property type="entry name" value="ACT-like_dom_sf"/>
</dbReference>
<feature type="region of interest" description="Disordered" evidence="1">
    <location>
        <begin position="304"/>
        <end position="331"/>
    </location>
</feature>
<feature type="domain" description="CASTOR ACT" evidence="2">
    <location>
        <begin position="155"/>
        <end position="215"/>
    </location>
</feature>
<dbReference type="GO" id="GO:0006520">
    <property type="term" value="P:amino acid metabolic process"/>
    <property type="evidence" value="ECO:0007669"/>
    <property type="project" value="UniProtKB-ARBA"/>
</dbReference>
<dbReference type="GO" id="GO:0046394">
    <property type="term" value="P:carboxylic acid biosynthetic process"/>
    <property type="evidence" value="ECO:0007669"/>
    <property type="project" value="UniProtKB-ARBA"/>
</dbReference>
<evidence type="ECO:0000313" key="3">
    <source>
        <dbReference type="EMBL" id="OCB87479.1"/>
    </source>
</evidence>